<dbReference type="Proteomes" id="UP000546464">
    <property type="component" value="Unassembled WGS sequence"/>
</dbReference>
<dbReference type="PANTHER" id="PTHR42693">
    <property type="entry name" value="ARYLSULFATASE FAMILY MEMBER"/>
    <property type="match status" value="1"/>
</dbReference>
<evidence type="ECO:0000256" key="2">
    <source>
        <dbReference type="ARBA" id="ARBA00022723"/>
    </source>
</evidence>
<keyword evidence="2" id="KW-0479">Metal-binding</keyword>
<dbReference type="PANTHER" id="PTHR42693:SF33">
    <property type="entry name" value="ARYLSULFATASE"/>
    <property type="match status" value="1"/>
</dbReference>
<evidence type="ECO:0000256" key="3">
    <source>
        <dbReference type="ARBA" id="ARBA00022801"/>
    </source>
</evidence>
<evidence type="ECO:0000256" key="4">
    <source>
        <dbReference type="ARBA" id="ARBA00022837"/>
    </source>
</evidence>
<dbReference type="PROSITE" id="PS00523">
    <property type="entry name" value="SULFATASE_1"/>
    <property type="match status" value="1"/>
</dbReference>
<evidence type="ECO:0000256" key="1">
    <source>
        <dbReference type="ARBA" id="ARBA00008779"/>
    </source>
</evidence>
<keyword evidence="7" id="KW-0808">Transferase</keyword>
<name>A0A842HF12_9BACT</name>
<dbReference type="EMBL" id="JACHVB010000019">
    <property type="protein sequence ID" value="MBC2593901.1"/>
    <property type="molecule type" value="Genomic_DNA"/>
</dbReference>
<comment type="similarity">
    <text evidence="1">Belongs to the sulfatase family.</text>
</comment>
<dbReference type="InterPro" id="IPR000917">
    <property type="entry name" value="Sulfatase_N"/>
</dbReference>
<dbReference type="GO" id="GO:0016740">
    <property type="term" value="F:transferase activity"/>
    <property type="evidence" value="ECO:0007669"/>
    <property type="project" value="UniProtKB-KW"/>
</dbReference>
<organism evidence="7 8">
    <name type="scientific">Ruficoccus amylovorans</name>
    <dbReference type="NCBI Taxonomy" id="1804625"/>
    <lineage>
        <taxon>Bacteria</taxon>
        <taxon>Pseudomonadati</taxon>
        <taxon>Verrucomicrobiota</taxon>
        <taxon>Opitutia</taxon>
        <taxon>Puniceicoccales</taxon>
        <taxon>Cerasicoccaceae</taxon>
        <taxon>Ruficoccus</taxon>
    </lineage>
</organism>
<dbReference type="SUPFAM" id="SSF53649">
    <property type="entry name" value="Alkaline phosphatase-like"/>
    <property type="match status" value="1"/>
</dbReference>
<keyword evidence="8" id="KW-1185">Reference proteome</keyword>
<gene>
    <name evidence="7" type="ORF">H5P28_06465</name>
</gene>
<dbReference type="Pfam" id="PF00884">
    <property type="entry name" value="Sulfatase"/>
    <property type="match status" value="1"/>
</dbReference>
<comment type="caution">
    <text evidence="7">The sequence shown here is derived from an EMBL/GenBank/DDBJ whole genome shotgun (WGS) entry which is preliminary data.</text>
</comment>
<reference evidence="7 8" key="1">
    <citation type="submission" date="2020-07" db="EMBL/GenBank/DDBJ databases">
        <authorList>
            <person name="Feng X."/>
        </authorList>
    </citation>
    <scope>NUCLEOTIDE SEQUENCE [LARGE SCALE GENOMIC DNA]</scope>
    <source>
        <strain evidence="7 8">JCM31066</strain>
    </source>
</reference>
<proteinExistence type="inferred from homology"/>
<accession>A0A842HF12</accession>
<evidence type="ECO:0000256" key="5">
    <source>
        <dbReference type="SAM" id="MobiDB-lite"/>
    </source>
</evidence>
<dbReference type="GO" id="GO:0046872">
    <property type="term" value="F:metal ion binding"/>
    <property type="evidence" value="ECO:0007669"/>
    <property type="project" value="UniProtKB-KW"/>
</dbReference>
<dbReference type="InterPro" id="IPR050738">
    <property type="entry name" value="Sulfatase"/>
</dbReference>
<keyword evidence="3 7" id="KW-0378">Hydrolase</keyword>
<sequence length="422" mass="46724">MADDLGYADIGAHGNVEFPTPNLDRLAGMGMRFTQGYVTGPVCGPSRAGLITGRNQERFGFEGHPGPKDTWGLPLDEDTLPASLKAAGYRTALFGKWHLGSEPGYRPLDRGFDEFYGFLSGMHDYFKQDDPNWGLIVEGEGSPAELPQYLTFELADRTAAFIRRQAQEDSPFFVWLSFNAPHTPMQAPRRYLDKAQHIEGKLRSTYAAMVMAMDDAIATVINALEESGVLDDTVIVFMSDNGGAMLDGGARNGARNDPLRGSKAQLWEGGVRVPFFIIWPEQIPAGQVRDEIVSSLDLYPTFTALANATTPDKLEGVDLSALLQGEPMPELFQRELHWRFYGTQKAVRRGDLKWVRVSGDGGLYGMSKSVREDEDLSETHGPEAEALEESWVDWNSVNPKIKLHQQQMLESESRTGQSKGSD</sequence>
<feature type="region of interest" description="Disordered" evidence="5">
    <location>
        <begin position="369"/>
        <end position="389"/>
    </location>
</feature>
<protein>
    <submittedName>
        <fullName evidence="7">Sulfatase-like hydrolase/transferase</fullName>
    </submittedName>
</protein>
<evidence type="ECO:0000259" key="6">
    <source>
        <dbReference type="Pfam" id="PF00884"/>
    </source>
</evidence>
<dbReference type="AlphaFoldDB" id="A0A842HF12"/>
<dbReference type="Gene3D" id="3.40.720.10">
    <property type="entry name" value="Alkaline Phosphatase, subunit A"/>
    <property type="match status" value="1"/>
</dbReference>
<dbReference type="GO" id="GO:0004065">
    <property type="term" value="F:arylsulfatase activity"/>
    <property type="evidence" value="ECO:0007669"/>
    <property type="project" value="TreeGrafter"/>
</dbReference>
<feature type="domain" description="Sulfatase N-terminal" evidence="6">
    <location>
        <begin position="1"/>
        <end position="307"/>
    </location>
</feature>
<evidence type="ECO:0000313" key="7">
    <source>
        <dbReference type="EMBL" id="MBC2593901.1"/>
    </source>
</evidence>
<evidence type="ECO:0000313" key="8">
    <source>
        <dbReference type="Proteomes" id="UP000546464"/>
    </source>
</evidence>
<keyword evidence="4" id="KW-0106">Calcium</keyword>
<dbReference type="InterPro" id="IPR024607">
    <property type="entry name" value="Sulfatase_CS"/>
</dbReference>
<dbReference type="InterPro" id="IPR017850">
    <property type="entry name" value="Alkaline_phosphatase_core_sf"/>
</dbReference>